<evidence type="ECO:0000313" key="2">
    <source>
        <dbReference type="EnsemblPlants" id="Zm00001eb118280_P001"/>
    </source>
</evidence>
<protein>
    <submittedName>
        <fullName evidence="2">Uncharacterized protein</fullName>
    </submittedName>
</protein>
<dbReference type="Proteomes" id="UP000007305">
    <property type="component" value="Chromosome 2"/>
</dbReference>
<reference evidence="3" key="1">
    <citation type="submission" date="2015-12" db="EMBL/GenBank/DDBJ databases">
        <title>Update maize B73 reference genome by single molecule sequencing technologies.</title>
        <authorList>
            <consortium name="Maize Genome Sequencing Project"/>
            <person name="Ware D."/>
        </authorList>
    </citation>
    <scope>NUCLEOTIDE SEQUENCE [LARGE SCALE GENOMIC DNA]</scope>
    <source>
        <strain evidence="3">cv. B73</strain>
    </source>
</reference>
<dbReference type="Gramene" id="Zm00001eb118280_T001">
    <property type="protein sequence ID" value="Zm00001eb118280_P001"/>
    <property type="gene ID" value="Zm00001eb118280"/>
</dbReference>
<accession>A0A804MX34</accession>
<dbReference type="FunCoup" id="A0A804MX34">
    <property type="interactions" value="8"/>
</dbReference>
<organism evidence="2 3">
    <name type="scientific">Zea mays</name>
    <name type="common">Maize</name>
    <dbReference type="NCBI Taxonomy" id="4577"/>
    <lineage>
        <taxon>Eukaryota</taxon>
        <taxon>Viridiplantae</taxon>
        <taxon>Streptophyta</taxon>
        <taxon>Embryophyta</taxon>
        <taxon>Tracheophyta</taxon>
        <taxon>Spermatophyta</taxon>
        <taxon>Magnoliopsida</taxon>
        <taxon>Liliopsida</taxon>
        <taxon>Poales</taxon>
        <taxon>Poaceae</taxon>
        <taxon>PACMAD clade</taxon>
        <taxon>Panicoideae</taxon>
        <taxon>Andropogonodae</taxon>
        <taxon>Andropogoneae</taxon>
        <taxon>Tripsacinae</taxon>
        <taxon>Zea</taxon>
    </lineage>
</organism>
<proteinExistence type="predicted"/>
<dbReference type="InParanoid" id="A0A804MX34"/>
<evidence type="ECO:0000313" key="3">
    <source>
        <dbReference type="Proteomes" id="UP000007305"/>
    </source>
</evidence>
<reference evidence="2" key="2">
    <citation type="submission" date="2019-07" db="EMBL/GenBank/DDBJ databases">
        <authorList>
            <person name="Seetharam A."/>
            <person name="Woodhouse M."/>
            <person name="Cannon E."/>
        </authorList>
    </citation>
    <scope>NUCLEOTIDE SEQUENCE [LARGE SCALE GENOMIC DNA]</scope>
    <source>
        <strain evidence="2">cv. B73</strain>
    </source>
</reference>
<dbReference type="AlphaFoldDB" id="A0A804MX34"/>
<evidence type="ECO:0000256" key="1">
    <source>
        <dbReference type="SAM" id="MobiDB-lite"/>
    </source>
</evidence>
<sequence>MESWTCHQTVCTTALHASRSPPDAGSNHRPNDGDGARNDPPCSDPLGSGAREGTSGAATRGGGCGRPHVHVELDGSVRPVHAGRLPQHVAGGHPEPARAADDGELPHVRRDVVPAHHRERAAVVVPRGEQQVGAHHEHDARLRRHHVEALSAAHGGGRGRRRLRQRVVDHRGVAERQPRDDRRPRALDHLHRRRVAPGHHVVHEEVQVRGAVVVRRQDG</sequence>
<feature type="region of interest" description="Disordered" evidence="1">
    <location>
        <begin position="14"/>
        <end position="105"/>
    </location>
</feature>
<dbReference type="EnsemblPlants" id="Zm00001eb118280_T001">
    <property type="protein sequence ID" value="Zm00001eb118280_P001"/>
    <property type="gene ID" value="Zm00001eb118280"/>
</dbReference>
<keyword evidence="3" id="KW-1185">Reference proteome</keyword>
<name>A0A804MX34_MAIZE</name>
<reference evidence="2" key="3">
    <citation type="submission" date="2021-05" db="UniProtKB">
        <authorList>
            <consortium name="EnsemblPlants"/>
        </authorList>
    </citation>
    <scope>IDENTIFICATION</scope>
    <source>
        <strain evidence="2">cv. B73</strain>
    </source>
</reference>
<feature type="compositionally biased region" description="Basic and acidic residues" evidence="1">
    <location>
        <begin position="95"/>
        <end position="105"/>
    </location>
</feature>